<evidence type="ECO:0000313" key="1">
    <source>
        <dbReference type="EMBL" id="KAJ8892368.1"/>
    </source>
</evidence>
<accession>A0ABQ9I6U0</accession>
<comment type="caution">
    <text evidence="1">The sequence shown here is derived from an EMBL/GenBank/DDBJ whole genome shotgun (WGS) entry which is preliminary data.</text>
</comment>
<gene>
    <name evidence="1" type="ORF">PR048_004948</name>
</gene>
<sequence length="91" mass="10379">MLKRCAANARHRYISDLEEQKLAAKIAVKRKIDQDGEEIENLEKFKRIEKDIASLTRLADKFAQKAEDHGEMALIDSSNALHRTAKEKSAQ</sequence>
<protein>
    <recommendedName>
        <fullName evidence="3">Tubulin-specific chaperone A</fullName>
    </recommendedName>
</protein>
<organism evidence="1 2">
    <name type="scientific">Dryococelus australis</name>
    <dbReference type="NCBI Taxonomy" id="614101"/>
    <lineage>
        <taxon>Eukaryota</taxon>
        <taxon>Metazoa</taxon>
        <taxon>Ecdysozoa</taxon>
        <taxon>Arthropoda</taxon>
        <taxon>Hexapoda</taxon>
        <taxon>Insecta</taxon>
        <taxon>Pterygota</taxon>
        <taxon>Neoptera</taxon>
        <taxon>Polyneoptera</taxon>
        <taxon>Phasmatodea</taxon>
        <taxon>Verophasmatodea</taxon>
        <taxon>Anareolatae</taxon>
        <taxon>Phasmatidae</taxon>
        <taxon>Eurycanthinae</taxon>
        <taxon>Dryococelus</taxon>
    </lineage>
</organism>
<evidence type="ECO:0008006" key="3">
    <source>
        <dbReference type="Google" id="ProtNLM"/>
    </source>
</evidence>
<dbReference type="Proteomes" id="UP001159363">
    <property type="component" value="Chromosome 2"/>
</dbReference>
<reference evidence="1 2" key="1">
    <citation type="submission" date="2023-02" db="EMBL/GenBank/DDBJ databases">
        <title>LHISI_Scaffold_Assembly.</title>
        <authorList>
            <person name="Stuart O.P."/>
            <person name="Cleave R."/>
            <person name="Magrath M.J.L."/>
            <person name="Mikheyev A.S."/>
        </authorList>
    </citation>
    <scope>NUCLEOTIDE SEQUENCE [LARGE SCALE GENOMIC DNA]</scope>
    <source>
        <strain evidence="1">Daus_M_001</strain>
        <tissue evidence="1">Leg muscle</tissue>
    </source>
</reference>
<proteinExistence type="predicted"/>
<keyword evidence="2" id="KW-1185">Reference proteome</keyword>
<dbReference type="EMBL" id="JARBHB010000002">
    <property type="protein sequence ID" value="KAJ8892368.1"/>
    <property type="molecule type" value="Genomic_DNA"/>
</dbReference>
<evidence type="ECO:0000313" key="2">
    <source>
        <dbReference type="Proteomes" id="UP001159363"/>
    </source>
</evidence>
<name>A0ABQ9I6U0_9NEOP</name>